<dbReference type="CDD" id="cd22190">
    <property type="entry name" value="PGAP4"/>
    <property type="match status" value="1"/>
</dbReference>
<keyword evidence="3" id="KW-1185">Reference proteome</keyword>
<dbReference type="FunCoup" id="B3RIK0">
    <property type="interactions" value="371"/>
</dbReference>
<sequence length="409" mass="47675">MVSSTQQTYALRRYMISVLAIASLVFFVTFLVIMPLTCRNLSFSYYYKKHELNNYINKKLHQNEARAHKANEQLQQFIQNIGPDRLKEEFNKRLHQPHQQFCFGLVSTGRKYNPKYLTQVVARLIPQIYKDTSTTLIIYNANSPPKINRDAVQLSKYLPIVTRSSSKNQQYNDGTASKESVDYLYILKKCIQTNARYIIILEDDALPTTDFIENLHYIIHKTLPTDSLSRSTWAFIKLYYPEKWQGWGNPEVPELIITSGQLATVFAIVWNILSWKNIFLRGYRRIFLSWLIFIIVLCYAILFLALLGRQHLIELRKLSRSFYTLVPAPECCTPAIIYPLDKAILLADYLANNSLERPIDFIIDDFIKKNKLEKFLILPNLVSHIGLISSLSHKSYSPNPYNYDFIFDP</sequence>
<evidence type="ECO:0000313" key="2">
    <source>
        <dbReference type="EMBL" id="EDV29243.1"/>
    </source>
</evidence>
<dbReference type="eggNOG" id="ENOG502QT3K">
    <property type="taxonomic scope" value="Eukaryota"/>
</dbReference>
<dbReference type="PhylomeDB" id="B3RIK0"/>
<dbReference type="InParanoid" id="B3RIK0"/>
<dbReference type="Proteomes" id="UP000009022">
    <property type="component" value="Unassembled WGS sequence"/>
</dbReference>
<dbReference type="InterPro" id="IPR029675">
    <property type="entry name" value="PGAP4"/>
</dbReference>
<dbReference type="GeneID" id="6748854"/>
<dbReference type="PANTHER" id="PTHR31410">
    <property type="entry name" value="TRANSMEMBRANE PROTEIN 246"/>
    <property type="match status" value="1"/>
</dbReference>
<feature type="transmembrane region" description="Helical" evidence="1">
    <location>
        <begin position="255"/>
        <end position="275"/>
    </location>
</feature>
<feature type="transmembrane region" description="Helical" evidence="1">
    <location>
        <begin position="287"/>
        <end position="307"/>
    </location>
</feature>
<organism evidence="2 3">
    <name type="scientific">Trichoplax adhaerens</name>
    <name type="common">Trichoplax reptans</name>
    <dbReference type="NCBI Taxonomy" id="10228"/>
    <lineage>
        <taxon>Eukaryota</taxon>
        <taxon>Metazoa</taxon>
        <taxon>Placozoa</taxon>
        <taxon>Uniplacotomia</taxon>
        <taxon>Trichoplacea</taxon>
        <taxon>Trichoplacidae</taxon>
        <taxon>Trichoplax</taxon>
    </lineage>
</organism>
<reference evidence="2 3" key="1">
    <citation type="journal article" date="2008" name="Nature">
        <title>The Trichoplax genome and the nature of placozoans.</title>
        <authorList>
            <person name="Srivastava M."/>
            <person name="Begovic E."/>
            <person name="Chapman J."/>
            <person name="Putnam N.H."/>
            <person name="Hellsten U."/>
            <person name="Kawashima T."/>
            <person name="Kuo A."/>
            <person name="Mitros T."/>
            <person name="Salamov A."/>
            <person name="Carpenter M.L."/>
            <person name="Signorovitch A.Y."/>
            <person name="Moreno M.A."/>
            <person name="Kamm K."/>
            <person name="Grimwood J."/>
            <person name="Schmutz J."/>
            <person name="Shapiro H."/>
            <person name="Grigoriev I.V."/>
            <person name="Buss L.W."/>
            <person name="Schierwater B."/>
            <person name="Dellaporta S.L."/>
            <person name="Rokhsar D.S."/>
        </authorList>
    </citation>
    <scope>NUCLEOTIDE SEQUENCE [LARGE SCALE GENOMIC DNA]</scope>
    <source>
        <strain evidence="2 3">Grell-BS-1999</strain>
    </source>
</reference>
<name>B3RIK0_TRIAD</name>
<dbReference type="EMBL" id="DS985241">
    <property type="protein sequence ID" value="EDV29243.1"/>
    <property type="molecule type" value="Genomic_DNA"/>
</dbReference>
<gene>
    <name evidence="2" type="ORF">TRIADDRAFT_51346</name>
</gene>
<dbReference type="RefSeq" id="XP_002108445.1">
    <property type="nucleotide sequence ID" value="XM_002108409.1"/>
</dbReference>
<protein>
    <submittedName>
        <fullName evidence="2">Uncharacterized protein</fullName>
    </submittedName>
</protein>
<proteinExistence type="predicted"/>
<dbReference type="OrthoDB" id="2016523at2759"/>
<dbReference type="PANTHER" id="PTHR31410:SF2">
    <property type="entry name" value="GLYCOSYL TRANSFERASE 64 DOMAIN-CONTAINING PROTEIN"/>
    <property type="match status" value="1"/>
</dbReference>
<keyword evidence="1" id="KW-0812">Transmembrane</keyword>
<dbReference type="GO" id="GO:0006506">
    <property type="term" value="P:GPI anchor biosynthetic process"/>
    <property type="evidence" value="ECO:0007669"/>
    <property type="project" value="InterPro"/>
</dbReference>
<evidence type="ECO:0000313" key="3">
    <source>
        <dbReference type="Proteomes" id="UP000009022"/>
    </source>
</evidence>
<dbReference type="KEGG" id="tad:TRIADDRAFT_51346"/>
<evidence type="ECO:0000256" key="1">
    <source>
        <dbReference type="SAM" id="Phobius"/>
    </source>
</evidence>
<dbReference type="CTD" id="6748854"/>
<feature type="transmembrane region" description="Helical" evidence="1">
    <location>
        <begin position="14"/>
        <end position="38"/>
    </location>
</feature>
<keyword evidence="1" id="KW-0472">Membrane</keyword>
<keyword evidence="1" id="KW-1133">Transmembrane helix</keyword>
<dbReference type="GO" id="GO:0016757">
    <property type="term" value="F:glycosyltransferase activity"/>
    <property type="evidence" value="ECO:0000318"/>
    <property type="project" value="GO_Central"/>
</dbReference>
<dbReference type="HOGENOM" id="CLU_049086_0_0_1"/>
<dbReference type="AlphaFoldDB" id="B3RIK0"/>
<dbReference type="GO" id="GO:0000139">
    <property type="term" value="C:Golgi membrane"/>
    <property type="evidence" value="ECO:0007669"/>
    <property type="project" value="InterPro"/>
</dbReference>
<accession>B3RIK0</accession>
<dbReference type="OMA" id="RWQGYAF"/>